<feature type="compositionally biased region" description="Basic and acidic residues" evidence="1">
    <location>
        <begin position="1"/>
        <end position="12"/>
    </location>
</feature>
<sequence length="75" mass="8045">MEKEGQEKHLGEGHGLGRGGGQGKNKGGAFGPSGFCVCAKCGHKVRHQQGIKCTTIKCPKCGHTMVREELLNQKR</sequence>
<evidence type="ECO:0000256" key="1">
    <source>
        <dbReference type="SAM" id="MobiDB-lite"/>
    </source>
</evidence>
<evidence type="ECO:0000313" key="3">
    <source>
        <dbReference type="Proteomes" id="UP000428260"/>
    </source>
</evidence>
<proteinExistence type="predicted"/>
<feature type="region of interest" description="Disordered" evidence="1">
    <location>
        <begin position="1"/>
        <end position="25"/>
    </location>
</feature>
<protein>
    <recommendedName>
        <fullName evidence="4">Ferredoxin</fullName>
    </recommendedName>
</protein>
<keyword evidence="3" id="KW-1185">Reference proteome</keyword>
<dbReference type="KEGG" id="mcos:GM418_29470"/>
<name>A0A6I6K3Q8_9BACT</name>
<dbReference type="Proteomes" id="UP000428260">
    <property type="component" value="Chromosome"/>
</dbReference>
<evidence type="ECO:0008006" key="4">
    <source>
        <dbReference type="Google" id="ProtNLM"/>
    </source>
</evidence>
<reference evidence="2 3" key="1">
    <citation type="submission" date="2019-11" db="EMBL/GenBank/DDBJ databases">
        <authorList>
            <person name="Zheng R.K."/>
            <person name="Sun C.M."/>
        </authorList>
    </citation>
    <scope>NUCLEOTIDE SEQUENCE [LARGE SCALE GENOMIC DNA]</scope>
    <source>
        <strain evidence="2 3">WC007</strain>
    </source>
</reference>
<gene>
    <name evidence="2" type="ORF">GM418_29470</name>
</gene>
<accession>A0A6I6K3Q8</accession>
<dbReference type="EMBL" id="CP046401">
    <property type="protein sequence ID" value="QGY48249.1"/>
    <property type="molecule type" value="Genomic_DNA"/>
</dbReference>
<evidence type="ECO:0000313" key="2">
    <source>
        <dbReference type="EMBL" id="QGY48249.1"/>
    </source>
</evidence>
<organism evidence="2 3">
    <name type="scientific">Maribellus comscasis</name>
    <dbReference type="NCBI Taxonomy" id="2681766"/>
    <lineage>
        <taxon>Bacteria</taxon>
        <taxon>Pseudomonadati</taxon>
        <taxon>Bacteroidota</taxon>
        <taxon>Bacteroidia</taxon>
        <taxon>Marinilabiliales</taxon>
        <taxon>Prolixibacteraceae</taxon>
        <taxon>Maribellus</taxon>
    </lineage>
</organism>
<dbReference type="AlphaFoldDB" id="A0A6I6K3Q8"/>
<feature type="compositionally biased region" description="Gly residues" evidence="1">
    <location>
        <begin position="13"/>
        <end position="25"/>
    </location>
</feature>